<dbReference type="AlphaFoldDB" id="A0AAD8NRU7"/>
<feature type="region of interest" description="Disordered" evidence="1">
    <location>
        <begin position="1"/>
        <end position="20"/>
    </location>
</feature>
<evidence type="ECO:0000313" key="3">
    <source>
        <dbReference type="Proteomes" id="UP001229421"/>
    </source>
</evidence>
<evidence type="ECO:0000313" key="2">
    <source>
        <dbReference type="EMBL" id="KAK1418548.1"/>
    </source>
</evidence>
<sequence length="113" mass="12598">MQSLASCVNNSSQTKPTPSAARLYASQQIKQVLKMLEPNLQKRLRENEWYCPSYGISKSATQIKILSRDSLTDSKAILCSPKYAPASTCSTNGFKHHFSKRITPPNTSSKDFN</sequence>
<proteinExistence type="predicted"/>
<feature type="compositionally biased region" description="Polar residues" evidence="1">
    <location>
        <begin position="1"/>
        <end position="17"/>
    </location>
</feature>
<keyword evidence="3" id="KW-1185">Reference proteome</keyword>
<dbReference type="EMBL" id="JAUHHV010000007">
    <property type="protein sequence ID" value="KAK1418548.1"/>
    <property type="molecule type" value="Genomic_DNA"/>
</dbReference>
<name>A0AAD8NRU7_TARER</name>
<accession>A0AAD8NRU7</accession>
<evidence type="ECO:0000256" key="1">
    <source>
        <dbReference type="SAM" id="MobiDB-lite"/>
    </source>
</evidence>
<protein>
    <submittedName>
        <fullName evidence="2">Uncharacterized protein</fullName>
    </submittedName>
</protein>
<dbReference type="Proteomes" id="UP001229421">
    <property type="component" value="Unassembled WGS sequence"/>
</dbReference>
<comment type="caution">
    <text evidence="2">The sequence shown here is derived from an EMBL/GenBank/DDBJ whole genome shotgun (WGS) entry which is preliminary data.</text>
</comment>
<gene>
    <name evidence="2" type="ORF">QVD17_27693</name>
</gene>
<reference evidence="2" key="1">
    <citation type="journal article" date="2023" name="bioRxiv">
        <title>Improved chromosome-level genome assembly for marigold (Tagetes erecta).</title>
        <authorList>
            <person name="Jiang F."/>
            <person name="Yuan L."/>
            <person name="Wang S."/>
            <person name="Wang H."/>
            <person name="Xu D."/>
            <person name="Wang A."/>
            <person name="Fan W."/>
        </authorList>
    </citation>
    <scope>NUCLEOTIDE SEQUENCE</scope>
    <source>
        <strain evidence="2">WSJ</strain>
        <tissue evidence="2">Leaf</tissue>
    </source>
</reference>
<organism evidence="2 3">
    <name type="scientific">Tagetes erecta</name>
    <name type="common">African marigold</name>
    <dbReference type="NCBI Taxonomy" id="13708"/>
    <lineage>
        <taxon>Eukaryota</taxon>
        <taxon>Viridiplantae</taxon>
        <taxon>Streptophyta</taxon>
        <taxon>Embryophyta</taxon>
        <taxon>Tracheophyta</taxon>
        <taxon>Spermatophyta</taxon>
        <taxon>Magnoliopsida</taxon>
        <taxon>eudicotyledons</taxon>
        <taxon>Gunneridae</taxon>
        <taxon>Pentapetalae</taxon>
        <taxon>asterids</taxon>
        <taxon>campanulids</taxon>
        <taxon>Asterales</taxon>
        <taxon>Asteraceae</taxon>
        <taxon>Asteroideae</taxon>
        <taxon>Heliantheae alliance</taxon>
        <taxon>Tageteae</taxon>
        <taxon>Tagetes</taxon>
    </lineage>
</organism>